<evidence type="ECO:0000313" key="11">
    <source>
        <dbReference type="EMBL" id="ASU22771.1"/>
    </source>
</evidence>
<evidence type="ECO:0000256" key="5">
    <source>
        <dbReference type="ARBA" id="ARBA00022448"/>
    </source>
</evidence>
<dbReference type="KEGG" id="vqi:CCZ37_09250"/>
<name>A0A223MYX9_9VIBR</name>
<gene>
    <name evidence="11" type="ORF">CCZ37_09250</name>
</gene>
<comment type="similarity">
    <text evidence="3">Belongs to the FliH family.</text>
</comment>
<dbReference type="GO" id="GO:0044781">
    <property type="term" value="P:bacterial-type flagellum organization"/>
    <property type="evidence" value="ECO:0007669"/>
    <property type="project" value="UniProtKB-KW"/>
</dbReference>
<dbReference type="GO" id="GO:0015031">
    <property type="term" value="P:protein transport"/>
    <property type="evidence" value="ECO:0007669"/>
    <property type="project" value="UniProtKB-KW"/>
</dbReference>
<dbReference type="InterPro" id="IPR051472">
    <property type="entry name" value="T3SS_Stator/FliH"/>
</dbReference>
<evidence type="ECO:0000256" key="7">
    <source>
        <dbReference type="ARBA" id="ARBA00022795"/>
    </source>
</evidence>
<evidence type="ECO:0000256" key="8">
    <source>
        <dbReference type="ARBA" id="ARBA00022927"/>
    </source>
</evidence>
<dbReference type="EMBL" id="CP022741">
    <property type="protein sequence ID" value="ASU22771.1"/>
    <property type="molecule type" value="Genomic_DNA"/>
</dbReference>
<dbReference type="PRINTS" id="PR01003">
    <property type="entry name" value="FLGFLIH"/>
</dbReference>
<keyword evidence="11" id="KW-0969">Cilium</keyword>
<evidence type="ECO:0000256" key="3">
    <source>
        <dbReference type="ARBA" id="ARBA00006602"/>
    </source>
</evidence>
<keyword evidence="12" id="KW-1185">Reference proteome</keyword>
<reference evidence="11 12" key="1">
    <citation type="submission" date="2017-08" db="EMBL/GenBank/DDBJ databases">
        <title>The Vibrio qinghaiensis sp.-Q67 is a luminous bacteria isolated firstly from Qinghai lake, Qinghai province, China, which has been proved to be very sensitive to detect environmental and food pollutants. Therefore, complete genome analysis of V. qinghaiensis sp.-Q67 highlights the potential application of this strain on detection of hazards in the contaminated environments.</title>
        <authorList>
            <person name="Gong L."/>
        </authorList>
    </citation>
    <scope>NUCLEOTIDE SEQUENCE [LARGE SCALE GENOMIC DNA]</scope>
    <source>
        <strain evidence="11 12">Q67</strain>
    </source>
</reference>
<dbReference type="NCBIfam" id="NF004267">
    <property type="entry name" value="PRK05687.1-3"/>
    <property type="match status" value="1"/>
</dbReference>
<dbReference type="Pfam" id="PF02108">
    <property type="entry name" value="FliH"/>
    <property type="match status" value="1"/>
</dbReference>
<evidence type="ECO:0000313" key="12">
    <source>
        <dbReference type="Proteomes" id="UP000215148"/>
    </source>
</evidence>
<dbReference type="PANTHER" id="PTHR34982">
    <property type="entry name" value="YOP PROTEINS TRANSLOCATION PROTEIN L"/>
    <property type="match status" value="1"/>
</dbReference>
<keyword evidence="7" id="KW-1005">Bacterial flagellum biogenesis</keyword>
<proteinExistence type="inferred from homology"/>
<sequence length="267" mass="29749">MSGERKRGFLRLDADANIEQAKKWGLPDYGAEINKKAKETAMNYDPGWMPSFDEPVAEEPLQLSEEEIGQIKQGAYQEGLHQGQEAGFKQGYEKGKEEGLIAGHQEGVEQGKIDGIAEGQTLIQQQVNIFVGLANQFAQPLELMNAQVEKQLVDMVLTLVKEVVHVEVQTNPQVILDTVKSSVESLPVSGHAITLKLHPEDVDVIHSAYGEKELDFRNWTLVKEPALNRGDVQIEAGESSVNYRMEDRIRSVLKSFCGTNRHQQGDQ</sequence>
<dbReference type="GO" id="GO:0003774">
    <property type="term" value="F:cytoskeletal motor activity"/>
    <property type="evidence" value="ECO:0007669"/>
    <property type="project" value="InterPro"/>
</dbReference>
<evidence type="ECO:0000256" key="4">
    <source>
        <dbReference type="ARBA" id="ARBA00016507"/>
    </source>
</evidence>
<keyword evidence="6" id="KW-0963">Cytoplasm</keyword>
<dbReference type="AlphaFoldDB" id="A0A223MYX9"/>
<feature type="domain" description="Flagellar assembly protein FliH/Type III secretion system HrpE" evidence="10">
    <location>
        <begin position="125"/>
        <end position="251"/>
    </location>
</feature>
<keyword evidence="9" id="KW-1006">Bacterial flagellum protein export</keyword>
<dbReference type="GO" id="GO:0005829">
    <property type="term" value="C:cytosol"/>
    <property type="evidence" value="ECO:0007669"/>
    <property type="project" value="TreeGrafter"/>
</dbReference>
<evidence type="ECO:0000256" key="1">
    <source>
        <dbReference type="ARBA" id="ARBA00003041"/>
    </source>
</evidence>
<dbReference type="InterPro" id="IPR000563">
    <property type="entry name" value="Flag_FliH"/>
</dbReference>
<evidence type="ECO:0000256" key="2">
    <source>
        <dbReference type="ARBA" id="ARBA00004496"/>
    </source>
</evidence>
<comment type="function">
    <text evidence="1">Needed for flagellar regrowth and assembly.</text>
</comment>
<keyword evidence="11" id="KW-0966">Cell projection</keyword>
<dbReference type="GO" id="GO:0009288">
    <property type="term" value="C:bacterial-type flagellum"/>
    <property type="evidence" value="ECO:0007669"/>
    <property type="project" value="InterPro"/>
</dbReference>
<evidence type="ECO:0000256" key="9">
    <source>
        <dbReference type="ARBA" id="ARBA00023225"/>
    </source>
</evidence>
<protein>
    <recommendedName>
        <fullName evidence="4">Flagellar assembly protein FliH</fullName>
    </recommendedName>
</protein>
<keyword evidence="5" id="KW-0813">Transport</keyword>
<evidence type="ECO:0000259" key="10">
    <source>
        <dbReference type="Pfam" id="PF02108"/>
    </source>
</evidence>
<keyword evidence="8" id="KW-0653">Protein transport</keyword>
<keyword evidence="11" id="KW-0282">Flagellum</keyword>
<evidence type="ECO:0000256" key="6">
    <source>
        <dbReference type="ARBA" id="ARBA00022490"/>
    </source>
</evidence>
<dbReference type="PANTHER" id="PTHR34982:SF1">
    <property type="entry name" value="FLAGELLAR ASSEMBLY PROTEIN FLIH"/>
    <property type="match status" value="1"/>
</dbReference>
<dbReference type="RefSeq" id="WP_094500369.1">
    <property type="nucleotide sequence ID" value="NZ_CAWNHI010000001.1"/>
</dbReference>
<dbReference type="InterPro" id="IPR018035">
    <property type="entry name" value="Flagellar_FliH/T3SS_HrpE"/>
</dbReference>
<organism evidence="11 12">
    <name type="scientific">Vibrio qinghaiensis</name>
    <dbReference type="NCBI Taxonomy" id="2025808"/>
    <lineage>
        <taxon>Bacteria</taxon>
        <taxon>Pseudomonadati</taxon>
        <taxon>Pseudomonadota</taxon>
        <taxon>Gammaproteobacteria</taxon>
        <taxon>Vibrionales</taxon>
        <taxon>Vibrionaceae</taxon>
        <taxon>Vibrio</taxon>
    </lineage>
</organism>
<comment type="subcellular location">
    <subcellularLocation>
        <location evidence="2">Cytoplasm</location>
    </subcellularLocation>
</comment>
<dbReference type="Proteomes" id="UP000215148">
    <property type="component" value="Chromosome 1"/>
</dbReference>
<accession>A0A223MYX9</accession>
<dbReference type="GO" id="GO:0071973">
    <property type="term" value="P:bacterial-type flagellum-dependent cell motility"/>
    <property type="evidence" value="ECO:0007669"/>
    <property type="project" value="InterPro"/>
</dbReference>
<dbReference type="NCBIfam" id="NF004270">
    <property type="entry name" value="PRK05687.2-1"/>
    <property type="match status" value="1"/>
</dbReference>